<name>A0A512B978_9BACT</name>
<comment type="caution">
    <text evidence="2">The sequence shown here is derived from an EMBL/GenBank/DDBJ whole genome shotgun (WGS) entry which is preliminary data.</text>
</comment>
<keyword evidence="3" id="KW-1185">Reference proteome</keyword>
<organism evidence="2 3">
    <name type="scientific">Segetibacter aerophilus</name>
    <dbReference type="NCBI Taxonomy" id="670293"/>
    <lineage>
        <taxon>Bacteria</taxon>
        <taxon>Pseudomonadati</taxon>
        <taxon>Bacteroidota</taxon>
        <taxon>Chitinophagia</taxon>
        <taxon>Chitinophagales</taxon>
        <taxon>Chitinophagaceae</taxon>
        <taxon>Segetibacter</taxon>
    </lineage>
</organism>
<evidence type="ECO:0000313" key="3">
    <source>
        <dbReference type="Proteomes" id="UP000321513"/>
    </source>
</evidence>
<protein>
    <submittedName>
        <fullName evidence="2">Uncharacterized protein</fullName>
    </submittedName>
</protein>
<feature type="region of interest" description="Disordered" evidence="1">
    <location>
        <begin position="64"/>
        <end position="196"/>
    </location>
</feature>
<dbReference type="AlphaFoldDB" id="A0A512B978"/>
<gene>
    <name evidence="2" type="ORF">SAE01_10010</name>
</gene>
<feature type="compositionally biased region" description="Acidic residues" evidence="1">
    <location>
        <begin position="161"/>
        <end position="178"/>
    </location>
</feature>
<sequence length="196" mass="20997">MSTNDNEAAQNDATNNRSANKSMKSMLADDIHDSPQDEEKMKSETVIIDLPDVSDIPGQENIVVPNIGEMQDTTISSDDEEGLGLFGDDEGDEDTDLVMGTEADVSETEQTMLKRADEDMPDEDDPLLRQAELDNTDDEGDVLNEGSLATDVGGGDLDTATNEEDLDNDALGQGDEENASYSLGSDSNDDVTEGTP</sequence>
<feature type="compositionally biased region" description="Polar residues" evidence="1">
    <location>
        <begin position="1"/>
        <end position="23"/>
    </location>
</feature>
<feature type="region of interest" description="Disordered" evidence="1">
    <location>
        <begin position="1"/>
        <end position="45"/>
    </location>
</feature>
<dbReference type="OrthoDB" id="678582at2"/>
<feature type="compositionally biased region" description="Acidic residues" evidence="1">
    <location>
        <begin position="77"/>
        <end position="96"/>
    </location>
</feature>
<feature type="compositionally biased region" description="Acidic residues" evidence="1">
    <location>
        <begin position="187"/>
        <end position="196"/>
    </location>
</feature>
<dbReference type="Proteomes" id="UP000321513">
    <property type="component" value="Unassembled WGS sequence"/>
</dbReference>
<dbReference type="EMBL" id="BJYT01000002">
    <property type="protein sequence ID" value="GEO08505.1"/>
    <property type="molecule type" value="Genomic_DNA"/>
</dbReference>
<proteinExistence type="predicted"/>
<dbReference type="RefSeq" id="WP_147202560.1">
    <property type="nucleotide sequence ID" value="NZ_BJYT01000002.1"/>
</dbReference>
<evidence type="ECO:0000256" key="1">
    <source>
        <dbReference type="SAM" id="MobiDB-lite"/>
    </source>
</evidence>
<evidence type="ECO:0000313" key="2">
    <source>
        <dbReference type="EMBL" id="GEO08505.1"/>
    </source>
</evidence>
<accession>A0A512B978</accession>
<reference evidence="2 3" key="1">
    <citation type="submission" date="2019-07" db="EMBL/GenBank/DDBJ databases">
        <title>Whole genome shotgun sequence of Segetibacter aerophilus NBRC 106135.</title>
        <authorList>
            <person name="Hosoyama A."/>
            <person name="Uohara A."/>
            <person name="Ohji S."/>
            <person name="Ichikawa N."/>
        </authorList>
    </citation>
    <scope>NUCLEOTIDE SEQUENCE [LARGE SCALE GENOMIC DNA]</scope>
    <source>
        <strain evidence="2 3">NBRC 106135</strain>
    </source>
</reference>
<feature type="compositionally biased region" description="Basic and acidic residues" evidence="1">
    <location>
        <begin position="27"/>
        <end position="43"/>
    </location>
</feature>